<organism evidence="1 2">
    <name type="scientific">Mikania micrantha</name>
    <name type="common">bitter vine</name>
    <dbReference type="NCBI Taxonomy" id="192012"/>
    <lineage>
        <taxon>Eukaryota</taxon>
        <taxon>Viridiplantae</taxon>
        <taxon>Streptophyta</taxon>
        <taxon>Embryophyta</taxon>
        <taxon>Tracheophyta</taxon>
        <taxon>Spermatophyta</taxon>
        <taxon>Magnoliopsida</taxon>
        <taxon>eudicotyledons</taxon>
        <taxon>Gunneridae</taxon>
        <taxon>Pentapetalae</taxon>
        <taxon>asterids</taxon>
        <taxon>campanulids</taxon>
        <taxon>Asterales</taxon>
        <taxon>Asteraceae</taxon>
        <taxon>Asteroideae</taxon>
        <taxon>Heliantheae alliance</taxon>
        <taxon>Eupatorieae</taxon>
        <taxon>Mikania</taxon>
    </lineage>
</organism>
<protein>
    <submittedName>
        <fullName evidence="1">Uncharacterized protein</fullName>
    </submittedName>
</protein>
<name>A0A5N6LUJ2_9ASTR</name>
<sequence>MSIGRETMIVFEKYERFGSKQRNWAYWAPPRPIAVRDGHQLGPSRNEMILELIYEMFYMIRMVDFDQDMSRT</sequence>
<evidence type="ECO:0000313" key="2">
    <source>
        <dbReference type="Proteomes" id="UP000326396"/>
    </source>
</evidence>
<dbReference type="AlphaFoldDB" id="A0A5N6LUJ2"/>
<accession>A0A5N6LUJ2</accession>
<reference evidence="1 2" key="1">
    <citation type="submission" date="2019-05" db="EMBL/GenBank/DDBJ databases">
        <title>Mikania micrantha, genome provides insights into the molecular mechanism of rapid growth.</title>
        <authorList>
            <person name="Liu B."/>
        </authorList>
    </citation>
    <scope>NUCLEOTIDE SEQUENCE [LARGE SCALE GENOMIC DNA]</scope>
    <source>
        <strain evidence="1">NLD-2019</strain>
        <tissue evidence="1">Leaf</tissue>
    </source>
</reference>
<gene>
    <name evidence="1" type="ORF">E3N88_38527</name>
</gene>
<proteinExistence type="predicted"/>
<dbReference type="Proteomes" id="UP000326396">
    <property type="component" value="Linkage Group LG8"/>
</dbReference>
<dbReference type="EMBL" id="SZYD01000018">
    <property type="protein sequence ID" value="KAD2805150.1"/>
    <property type="molecule type" value="Genomic_DNA"/>
</dbReference>
<keyword evidence="2" id="KW-1185">Reference proteome</keyword>
<evidence type="ECO:0000313" key="1">
    <source>
        <dbReference type="EMBL" id="KAD2805150.1"/>
    </source>
</evidence>
<comment type="caution">
    <text evidence="1">The sequence shown here is derived from an EMBL/GenBank/DDBJ whole genome shotgun (WGS) entry which is preliminary data.</text>
</comment>